<protein>
    <recommendedName>
        <fullName evidence="4">Spore germination protein</fullName>
    </recommendedName>
</protein>
<dbReference type="Proteomes" id="UP000234950">
    <property type="component" value="Unassembled WGS sequence"/>
</dbReference>
<feature type="compositionally biased region" description="Polar residues" evidence="1">
    <location>
        <begin position="66"/>
        <end position="80"/>
    </location>
</feature>
<dbReference type="RefSeq" id="WP_098529384.1">
    <property type="nucleotide sequence ID" value="NZ_JAMBOH010000001.1"/>
</dbReference>
<dbReference type="EMBL" id="PGVE01000091">
    <property type="protein sequence ID" value="PLS01582.1"/>
    <property type="molecule type" value="Genomic_DNA"/>
</dbReference>
<evidence type="ECO:0008006" key="4">
    <source>
        <dbReference type="Google" id="ProtNLM"/>
    </source>
</evidence>
<gene>
    <name evidence="2" type="ORF">CVD27_24640</name>
</gene>
<evidence type="ECO:0000313" key="3">
    <source>
        <dbReference type="Proteomes" id="UP000234950"/>
    </source>
</evidence>
<dbReference type="AlphaFoldDB" id="A0A2N5H7T1"/>
<name>A0A2N5H7T1_9BACI</name>
<keyword evidence="3" id="KW-1185">Reference proteome</keyword>
<evidence type="ECO:0000313" key="2">
    <source>
        <dbReference type="EMBL" id="PLS01582.1"/>
    </source>
</evidence>
<feature type="region of interest" description="Disordered" evidence="1">
    <location>
        <begin position="58"/>
        <end position="80"/>
    </location>
</feature>
<accession>A0A2N5H7T1</accession>
<organism evidence="2 3">
    <name type="scientific">Neobacillus cucumis</name>
    <dbReference type="NCBI Taxonomy" id="1740721"/>
    <lineage>
        <taxon>Bacteria</taxon>
        <taxon>Bacillati</taxon>
        <taxon>Bacillota</taxon>
        <taxon>Bacilli</taxon>
        <taxon>Bacillales</taxon>
        <taxon>Bacillaceae</taxon>
        <taxon>Neobacillus</taxon>
    </lineage>
</organism>
<sequence>MPFQINIFNIKTNSVANNANISLGPSVQNSHTANQKWIGSNFALGDLSPSSSFSLNGFGDTDISDQDQIANPSSPIANQF</sequence>
<reference evidence="2 3" key="1">
    <citation type="submission" date="2017-11" db="EMBL/GenBank/DDBJ databases">
        <title>Comparitive Functional Genomics of Dry Heat Resistant strains isolated from the Viking Spacecraft.</title>
        <authorList>
            <person name="Seuylemezian A."/>
            <person name="Cooper K."/>
            <person name="Vaishampayan P."/>
        </authorList>
    </citation>
    <scope>NUCLEOTIDE SEQUENCE [LARGE SCALE GENOMIC DNA]</scope>
    <source>
        <strain evidence="2 3">V32-6</strain>
    </source>
</reference>
<evidence type="ECO:0000256" key="1">
    <source>
        <dbReference type="SAM" id="MobiDB-lite"/>
    </source>
</evidence>
<proteinExistence type="predicted"/>
<dbReference type="OrthoDB" id="2899658at2"/>
<comment type="caution">
    <text evidence="2">The sequence shown here is derived from an EMBL/GenBank/DDBJ whole genome shotgun (WGS) entry which is preliminary data.</text>
</comment>
<dbReference type="Pfam" id="PF10676">
    <property type="entry name" value="gerPA"/>
    <property type="match status" value="1"/>
</dbReference>
<dbReference type="InterPro" id="IPR019618">
    <property type="entry name" value="Spore_germination_GerPA"/>
</dbReference>